<name>A0AA39HC97_9BILA</name>
<evidence type="ECO:0000256" key="1">
    <source>
        <dbReference type="SAM" id="Phobius"/>
    </source>
</evidence>
<feature type="transmembrane region" description="Helical" evidence="1">
    <location>
        <begin position="178"/>
        <end position="203"/>
    </location>
</feature>
<dbReference type="InterPro" id="IPR019422">
    <property type="entry name" value="7TM_GPCR_serpentine_rcpt_Srh"/>
</dbReference>
<feature type="transmembrane region" description="Helical" evidence="1">
    <location>
        <begin position="86"/>
        <end position="113"/>
    </location>
</feature>
<feature type="transmembrane region" description="Helical" evidence="1">
    <location>
        <begin position="133"/>
        <end position="158"/>
    </location>
</feature>
<reference evidence="2" key="1">
    <citation type="submission" date="2023-06" db="EMBL/GenBank/DDBJ databases">
        <title>Genomic analysis of the entomopathogenic nematode Steinernema hermaphroditum.</title>
        <authorList>
            <person name="Schwarz E.M."/>
            <person name="Heppert J.K."/>
            <person name="Baniya A."/>
            <person name="Schwartz H.T."/>
            <person name="Tan C.-H."/>
            <person name="Antoshechkin I."/>
            <person name="Sternberg P.W."/>
            <person name="Goodrich-Blair H."/>
            <person name="Dillman A.R."/>
        </authorList>
    </citation>
    <scope>NUCLEOTIDE SEQUENCE</scope>
    <source>
        <strain evidence="2">PS9179</strain>
        <tissue evidence="2">Whole animal</tissue>
    </source>
</reference>
<comment type="caution">
    <text evidence="2">The sequence shown here is derived from an EMBL/GenBank/DDBJ whole genome shotgun (WGS) entry which is preliminary data.</text>
</comment>
<proteinExistence type="predicted"/>
<dbReference type="EMBL" id="JAUCMV010000004">
    <property type="protein sequence ID" value="KAK0402581.1"/>
    <property type="molecule type" value="Genomic_DNA"/>
</dbReference>
<dbReference type="Pfam" id="PF10318">
    <property type="entry name" value="7TM_GPCR_Srh"/>
    <property type="match status" value="1"/>
</dbReference>
<gene>
    <name evidence="2" type="ORF">QR680_016416</name>
</gene>
<dbReference type="Proteomes" id="UP001175271">
    <property type="component" value="Unassembled WGS sequence"/>
</dbReference>
<feature type="transmembrane region" description="Helical" evidence="1">
    <location>
        <begin position="259"/>
        <end position="285"/>
    </location>
</feature>
<keyword evidence="1" id="KW-0812">Transmembrane</keyword>
<keyword evidence="3" id="KW-1185">Reference proteome</keyword>
<feature type="transmembrane region" description="Helical" evidence="1">
    <location>
        <begin position="44"/>
        <end position="66"/>
    </location>
</feature>
<evidence type="ECO:0000313" key="2">
    <source>
        <dbReference type="EMBL" id="KAK0402581.1"/>
    </source>
</evidence>
<protein>
    <submittedName>
        <fullName evidence="2">Uncharacterized protein</fullName>
    </submittedName>
</protein>
<organism evidence="2 3">
    <name type="scientific">Steinernema hermaphroditum</name>
    <dbReference type="NCBI Taxonomy" id="289476"/>
    <lineage>
        <taxon>Eukaryota</taxon>
        <taxon>Metazoa</taxon>
        <taxon>Ecdysozoa</taxon>
        <taxon>Nematoda</taxon>
        <taxon>Chromadorea</taxon>
        <taxon>Rhabditida</taxon>
        <taxon>Tylenchina</taxon>
        <taxon>Panagrolaimomorpha</taxon>
        <taxon>Strongyloidoidea</taxon>
        <taxon>Steinernematidae</taxon>
        <taxon>Steinernema</taxon>
    </lineage>
</organism>
<dbReference type="AlphaFoldDB" id="A0AA39HC97"/>
<accession>A0AA39HC97</accession>
<keyword evidence="1" id="KW-0472">Membrane</keyword>
<evidence type="ECO:0000313" key="3">
    <source>
        <dbReference type="Proteomes" id="UP001175271"/>
    </source>
</evidence>
<keyword evidence="1" id="KW-1133">Transmembrane helix</keyword>
<sequence>MNGDAINAISYYALTGLLFLSAVPFFYIIIFNSPSTIRVYRNTILNLACWYTIGMGTFGLFLQPIQITYFGKSCAKFAGLVSYFGFRLHVLVIVVVAIGVANVTISMLICFFYRYDQIRLRDQPTHLSSIRGVTMCAVLHVLMSLFAGCVAFVIVNGGEIIKHNGLFLLCFGDSNYSTIMKVAVVVATVFGFVFTGDVLLALLTIRSLRSQRLLMSAQTYRLHLLLTVNLIMLLGLPFVFGFLPVFGASFVIFFKLDSLYLWVTISDHAPFLDAILTFVNSLLFITPYREALKRMFCIQRRTDRVHAISVESATVNLHKLESVRY</sequence>
<feature type="transmembrane region" description="Helical" evidence="1">
    <location>
        <begin position="224"/>
        <end position="253"/>
    </location>
</feature>
<feature type="transmembrane region" description="Helical" evidence="1">
    <location>
        <begin position="12"/>
        <end position="32"/>
    </location>
</feature>